<keyword evidence="4" id="KW-0411">Iron-sulfur</keyword>
<proteinExistence type="predicted"/>
<dbReference type="GO" id="GO:0046872">
    <property type="term" value="F:metal ion binding"/>
    <property type="evidence" value="ECO:0007669"/>
    <property type="project" value="UniProtKB-KW"/>
</dbReference>
<dbReference type="InterPro" id="IPR017941">
    <property type="entry name" value="Rieske_2Fe-2S"/>
</dbReference>
<dbReference type="GO" id="GO:0051537">
    <property type="term" value="F:2 iron, 2 sulfur cluster binding"/>
    <property type="evidence" value="ECO:0007669"/>
    <property type="project" value="UniProtKB-KW"/>
</dbReference>
<dbReference type="PANTHER" id="PTHR21496">
    <property type="entry name" value="FERREDOXIN-RELATED"/>
    <property type="match status" value="1"/>
</dbReference>
<feature type="domain" description="Rieske" evidence="5">
    <location>
        <begin position="3"/>
        <end position="99"/>
    </location>
</feature>
<evidence type="ECO:0000256" key="1">
    <source>
        <dbReference type="ARBA" id="ARBA00022714"/>
    </source>
</evidence>
<keyword evidence="7" id="KW-1185">Reference proteome</keyword>
<gene>
    <name evidence="6" type="ORF">HF519_10635</name>
</gene>
<organism evidence="6 7">
    <name type="scientific">Pseudonocardia bannensis</name>
    <dbReference type="NCBI Taxonomy" id="630973"/>
    <lineage>
        <taxon>Bacteria</taxon>
        <taxon>Bacillati</taxon>
        <taxon>Actinomycetota</taxon>
        <taxon>Actinomycetes</taxon>
        <taxon>Pseudonocardiales</taxon>
        <taxon>Pseudonocardiaceae</taxon>
        <taxon>Pseudonocardia</taxon>
    </lineage>
</organism>
<dbReference type="GO" id="GO:0016705">
    <property type="term" value="F:oxidoreductase activity, acting on paired donors, with incorporation or reduction of molecular oxygen"/>
    <property type="evidence" value="ECO:0007669"/>
    <property type="project" value="UniProtKB-ARBA"/>
</dbReference>
<dbReference type="PROSITE" id="PS51296">
    <property type="entry name" value="RIESKE"/>
    <property type="match status" value="1"/>
</dbReference>
<dbReference type="AlphaFoldDB" id="A0A848DHJ1"/>
<name>A0A848DHJ1_9PSEU</name>
<keyword evidence="3" id="KW-0408">Iron</keyword>
<reference evidence="6 7" key="1">
    <citation type="submission" date="2020-04" db="EMBL/GenBank/DDBJ databases">
        <authorList>
            <person name="Klaysubun C."/>
            <person name="Duangmal K."/>
            <person name="Lipun K."/>
        </authorList>
    </citation>
    <scope>NUCLEOTIDE SEQUENCE [LARGE SCALE GENOMIC DNA]</scope>
    <source>
        <strain evidence="6 7">DSM 45300</strain>
    </source>
</reference>
<dbReference type="Proteomes" id="UP000586918">
    <property type="component" value="Unassembled WGS sequence"/>
</dbReference>
<dbReference type="EMBL" id="JAAXKZ010000029">
    <property type="protein sequence ID" value="NMH92019.1"/>
    <property type="molecule type" value="Genomic_DNA"/>
</dbReference>
<dbReference type="PANTHER" id="PTHR21496:SF23">
    <property type="entry name" value="3-PHENYLPROPIONATE_CINNAMIC ACID DIOXYGENASE FERREDOXIN SUBUNIT"/>
    <property type="match status" value="1"/>
</dbReference>
<comment type="caution">
    <text evidence="6">The sequence shown here is derived from an EMBL/GenBank/DDBJ whole genome shotgun (WGS) entry which is preliminary data.</text>
</comment>
<evidence type="ECO:0000256" key="4">
    <source>
        <dbReference type="ARBA" id="ARBA00023014"/>
    </source>
</evidence>
<dbReference type="Gene3D" id="2.102.10.10">
    <property type="entry name" value="Rieske [2Fe-2S] iron-sulphur domain"/>
    <property type="match status" value="1"/>
</dbReference>
<evidence type="ECO:0000313" key="7">
    <source>
        <dbReference type="Proteomes" id="UP000586918"/>
    </source>
</evidence>
<dbReference type="RefSeq" id="WP_169412659.1">
    <property type="nucleotide sequence ID" value="NZ_JAAXKZ010000029.1"/>
</dbReference>
<dbReference type="GO" id="GO:0004497">
    <property type="term" value="F:monooxygenase activity"/>
    <property type="evidence" value="ECO:0007669"/>
    <property type="project" value="UniProtKB-ARBA"/>
</dbReference>
<evidence type="ECO:0000256" key="3">
    <source>
        <dbReference type="ARBA" id="ARBA00023004"/>
    </source>
</evidence>
<dbReference type="CDD" id="cd03528">
    <property type="entry name" value="Rieske_RO_ferredoxin"/>
    <property type="match status" value="1"/>
</dbReference>
<evidence type="ECO:0000259" key="5">
    <source>
        <dbReference type="PROSITE" id="PS51296"/>
    </source>
</evidence>
<evidence type="ECO:0000256" key="2">
    <source>
        <dbReference type="ARBA" id="ARBA00022723"/>
    </source>
</evidence>
<accession>A0A848DHJ1</accession>
<keyword evidence="1" id="KW-0001">2Fe-2S</keyword>
<evidence type="ECO:0000313" key="6">
    <source>
        <dbReference type="EMBL" id="NMH92019.1"/>
    </source>
</evidence>
<dbReference type="SUPFAM" id="SSF50022">
    <property type="entry name" value="ISP domain"/>
    <property type="match status" value="1"/>
</dbReference>
<dbReference type="InterPro" id="IPR036922">
    <property type="entry name" value="Rieske_2Fe-2S_sf"/>
</dbReference>
<keyword evidence="2" id="KW-0479">Metal-binding</keyword>
<sequence>MMRFLCDTAEVPAGETRSVRLEGMPELVVCNVDGEFHVLAATCSHGKASLADGRLLGCEVECPLHSGRFDVRTGRATRRPAKRPVAVYECVVEGGDLYVSDPAPVDSDLAVALRREPASVPPKR</sequence>
<dbReference type="Pfam" id="PF00355">
    <property type="entry name" value="Rieske"/>
    <property type="match status" value="1"/>
</dbReference>
<protein>
    <submittedName>
        <fullName evidence="6">Non-heme iron oxygenase ferredoxin subunit</fullName>
    </submittedName>
</protein>